<dbReference type="Proteomes" id="UP000092871">
    <property type="component" value="Unassembled WGS sequence"/>
</dbReference>
<comment type="function">
    <text evidence="3">Catalyzes the phosphorolysis of diverse nucleosides, yielding D-ribose 1-phosphate and the respective free bases. Can use uridine, adenosine, guanosine, cytidine, thymidine, inosine and xanthosine as substrates. Also catalyzes the reverse reactions.</text>
</comment>
<evidence type="ECO:0000256" key="1">
    <source>
        <dbReference type="ARBA" id="ARBA00022676"/>
    </source>
</evidence>
<comment type="catalytic activity">
    <reaction evidence="3">
        <text>cytidine + phosphate = cytosine + alpha-D-ribose 1-phosphate</text>
        <dbReference type="Rhea" id="RHEA:52540"/>
        <dbReference type="ChEBI" id="CHEBI:16040"/>
        <dbReference type="ChEBI" id="CHEBI:17562"/>
        <dbReference type="ChEBI" id="CHEBI:43474"/>
        <dbReference type="ChEBI" id="CHEBI:57720"/>
        <dbReference type="EC" id="2.4.2.2"/>
    </reaction>
</comment>
<dbReference type="Gene3D" id="2.60.120.10">
    <property type="entry name" value="Jelly Rolls"/>
    <property type="match status" value="1"/>
</dbReference>
<comment type="similarity">
    <text evidence="3">Belongs to the nucleoside phosphorylase PpnP family.</text>
</comment>
<proteinExistence type="inferred from homology"/>
<dbReference type="SUPFAM" id="SSF51182">
    <property type="entry name" value="RmlC-like cupins"/>
    <property type="match status" value="1"/>
</dbReference>
<dbReference type="CDD" id="cd20296">
    <property type="entry name" value="cupin_PpnP-like"/>
    <property type="match status" value="1"/>
</dbReference>
<dbReference type="AlphaFoldDB" id="A0A1C3JW13"/>
<accession>A0A1C3JW13</accession>
<comment type="catalytic activity">
    <reaction evidence="3">
        <text>guanosine + phosphate = alpha-D-ribose 1-phosphate + guanine</text>
        <dbReference type="Rhea" id="RHEA:13233"/>
        <dbReference type="ChEBI" id="CHEBI:16235"/>
        <dbReference type="ChEBI" id="CHEBI:16750"/>
        <dbReference type="ChEBI" id="CHEBI:43474"/>
        <dbReference type="ChEBI" id="CHEBI:57720"/>
        <dbReference type="EC" id="2.4.2.1"/>
    </reaction>
</comment>
<dbReference type="Proteomes" id="UP000092840">
    <property type="component" value="Unassembled WGS sequence"/>
</dbReference>
<reference evidence="5 6" key="2">
    <citation type="submission" date="2016-06" db="EMBL/GenBank/DDBJ databases">
        <authorList>
            <person name="Rodrigo-Torres L."/>
            <person name="Arahal D.R."/>
        </authorList>
    </citation>
    <scope>NUCLEOTIDE SEQUENCE [LARGE SCALE GENOMIC DNA]</scope>
    <source>
        <strain evidence="5 6">CECT 5116</strain>
    </source>
</reference>
<dbReference type="InterPro" id="IPR009664">
    <property type="entry name" value="Ppnp"/>
</dbReference>
<dbReference type="GO" id="GO:0016154">
    <property type="term" value="F:pyrimidine-nucleoside phosphorylase activity"/>
    <property type="evidence" value="ECO:0007669"/>
    <property type="project" value="UniProtKB-UniRule"/>
</dbReference>
<comment type="catalytic activity">
    <reaction evidence="3">
        <text>adenosine + phosphate = alpha-D-ribose 1-phosphate + adenine</text>
        <dbReference type="Rhea" id="RHEA:27642"/>
        <dbReference type="ChEBI" id="CHEBI:16335"/>
        <dbReference type="ChEBI" id="CHEBI:16708"/>
        <dbReference type="ChEBI" id="CHEBI:43474"/>
        <dbReference type="ChEBI" id="CHEBI:57720"/>
        <dbReference type="EC" id="2.4.2.1"/>
    </reaction>
</comment>
<evidence type="ECO:0000256" key="2">
    <source>
        <dbReference type="ARBA" id="ARBA00022679"/>
    </source>
</evidence>
<comment type="catalytic activity">
    <reaction evidence="3">
        <text>uridine + phosphate = alpha-D-ribose 1-phosphate + uracil</text>
        <dbReference type="Rhea" id="RHEA:24388"/>
        <dbReference type="ChEBI" id="CHEBI:16704"/>
        <dbReference type="ChEBI" id="CHEBI:17568"/>
        <dbReference type="ChEBI" id="CHEBI:43474"/>
        <dbReference type="ChEBI" id="CHEBI:57720"/>
        <dbReference type="EC" id="2.4.2.2"/>
    </reaction>
</comment>
<dbReference type="EMBL" id="FLRB01000036">
    <property type="protein sequence ID" value="SBT22903.1"/>
    <property type="molecule type" value="Genomic_DNA"/>
</dbReference>
<protein>
    <recommendedName>
        <fullName evidence="3">Pyrimidine/purine nucleoside phosphorylase</fullName>
        <ecNumber evidence="3">2.4.2.1</ecNumber>
        <ecNumber evidence="3">2.4.2.2</ecNumber>
    </recommendedName>
    <alternativeName>
        <fullName evidence="3">Adenosine phosphorylase</fullName>
    </alternativeName>
    <alternativeName>
        <fullName evidence="3">Cytidine phosphorylase</fullName>
    </alternativeName>
    <alternativeName>
        <fullName evidence="3">Guanosine phosphorylase</fullName>
    </alternativeName>
    <alternativeName>
        <fullName evidence="3">Inosine phosphorylase</fullName>
    </alternativeName>
    <alternativeName>
        <fullName evidence="3">Thymidine phosphorylase</fullName>
    </alternativeName>
    <alternativeName>
        <fullName evidence="3">Uridine phosphorylase</fullName>
    </alternativeName>
    <alternativeName>
        <fullName evidence="3">Xanthosine phosphorylase</fullName>
    </alternativeName>
</protein>
<keyword evidence="1 3" id="KW-0328">Glycosyltransferase</keyword>
<dbReference type="GO" id="GO:0005829">
    <property type="term" value="C:cytosol"/>
    <property type="evidence" value="ECO:0007669"/>
    <property type="project" value="TreeGrafter"/>
</dbReference>
<reference evidence="4 7" key="1">
    <citation type="submission" date="2016-06" db="EMBL/GenBank/DDBJ databases">
        <authorList>
            <person name="Kjaerup R.B."/>
            <person name="Dalgaard T.S."/>
            <person name="Juul-Madsen H.R."/>
        </authorList>
    </citation>
    <scope>NUCLEOTIDE SEQUENCE [LARGE SCALE GENOMIC DNA]</scope>
    <source>
        <strain evidence="4 7">CECT 5115</strain>
    </source>
</reference>
<evidence type="ECO:0000313" key="5">
    <source>
        <dbReference type="EMBL" id="SBT22903.1"/>
    </source>
</evidence>
<dbReference type="EC" id="2.4.2.2" evidence="3"/>
<organism evidence="4 7">
    <name type="scientific">Marinomonas gallaica</name>
    <dbReference type="NCBI Taxonomy" id="1806667"/>
    <lineage>
        <taxon>Bacteria</taxon>
        <taxon>Pseudomonadati</taxon>
        <taxon>Pseudomonadota</taxon>
        <taxon>Gammaproteobacteria</taxon>
        <taxon>Oceanospirillales</taxon>
        <taxon>Oceanospirillaceae</taxon>
        <taxon>Marinomonas</taxon>
    </lineage>
</organism>
<sequence>MSLQVNSYFDDAVKSIALENAEGTSTVGVMSIGEYEFGTSQREYMSVVSGSLTVLLPDATEWKTYAKGDTFIVEANQKFGVKVAEVTAYLCRYE</sequence>
<keyword evidence="2 3" id="KW-0808">Transferase</keyword>
<name>A0A1C3JW13_9GAMM</name>
<dbReference type="FunFam" id="2.60.120.10:FF:000016">
    <property type="entry name" value="Pyrimidine/purine nucleoside phosphorylase"/>
    <property type="match status" value="1"/>
</dbReference>
<dbReference type="PANTHER" id="PTHR36540:SF1">
    <property type="entry name" value="PYRIMIDINE_PURINE NUCLEOSIDE PHOSPHORYLASE"/>
    <property type="match status" value="1"/>
</dbReference>
<dbReference type="InterPro" id="IPR011051">
    <property type="entry name" value="RmlC_Cupin_sf"/>
</dbReference>
<evidence type="ECO:0000313" key="4">
    <source>
        <dbReference type="EMBL" id="SBT19421.1"/>
    </source>
</evidence>
<gene>
    <name evidence="3" type="primary">ppnP</name>
    <name evidence="4" type="ORF">MGA5115_03586</name>
    <name evidence="5" type="ORF">MGA5116_03533</name>
</gene>
<dbReference type="RefSeq" id="WP_067038824.1">
    <property type="nucleotide sequence ID" value="NZ_FLRA01000037.1"/>
</dbReference>
<comment type="catalytic activity">
    <reaction evidence="3">
        <text>xanthosine + phosphate = alpha-D-ribose 1-phosphate + xanthine</text>
        <dbReference type="Rhea" id="RHEA:27638"/>
        <dbReference type="ChEBI" id="CHEBI:17712"/>
        <dbReference type="ChEBI" id="CHEBI:18107"/>
        <dbReference type="ChEBI" id="CHEBI:43474"/>
        <dbReference type="ChEBI" id="CHEBI:57720"/>
        <dbReference type="EC" id="2.4.2.1"/>
    </reaction>
</comment>
<dbReference type="PANTHER" id="PTHR36540">
    <property type="entry name" value="PYRIMIDINE/PURINE NUCLEOSIDE PHOSPHORYLASE"/>
    <property type="match status" value="1"/>
</dbReference>
<comment type="catalytic activity">
    <reaction evidence="3">
        <text>inosine + phosphate = alpha-D-ribose 1-phosphate + hypoxanthine</text>
        <dbReference type="Rhea" id="RHEA:27646"/>
        <dbReference type="ChEBI" id="CHEBI:17368"/>
        <dbReference type="ChEBI" id="CHEBI:17596"/>
        <dbReference type="ChEBI" id="CHEBI:43474"/>
        <dbReference type="ChEBI" id="CHEBI:57720"/>
        <dbReference type="EC" id="2.4.2.1"/>
    </reaction>
</comment>
<dbReference type="EC" id="2.4.2.1" evidence="3"/>
<dbReference type="InterPro" id="IPR014710">
    <property type="entry name" value="RmlC-like_jellyroll"/>
</dbReference>
<comment type="catalytic activity">
    <reaction evidence="3">
        <text>thymidine + phosphate = 2-deoxy-alpha-D-ribose 1-phosphate + thymine</text>
        <dbReference type="Rhea" id="RHEA:16037"/>
        <dbReference type="ChEBI" id="CHEBI:17748"/>
        <dbReference type="ChEBI" id="CHEBI:17821"/>
        <dbReference type="ChEBI" id="CHEBI:43474"/>
        <dbReference type="ChEBI" id="CHEBI:57259"/>
        <dbReference type="EC" id="2.4.2.2"/>
    </reaction>
</comment>
<comment type="catalytic activity">
    <reaction evidence="3">
        <text>a purine D-ribonucleoside + phosphate = a purine nucleobase + alpha-D-ribose 1-phosphate</text>
        <dbReference type="Rhea" id="RHEA:19805"/>
        <dbReference type="ChEBI" id="CHEBI:26386"/>
        <dbReference type="ChEBI" id="CHEBI:43474"/>
        <dbReference type="ChEBI" id="CHEBI:57720"/>
        <dbReference type="ChEBI" id="CHEBI:142355"/>
        <dbReference type="EC" id="2.4.2.1"/>
    </reaction>
</comment>
<dbReference type="EMBL" id="FLRA01000037">
    <property type="protein sequence ID" value="SBT19421.1"/>
    <property type="molecule type" value="Genomic_DNA"/>
</dbReference>
<dbReference type="GO" id="GO:0004731">
    <property type="term" value="F:purine-nucleoside phosphorylase activity"/>
    <property type="evidence" value="ECO:0007669"/>
    <property type="project" value="UniProtKB-UniRule"/>
</dbReference>
<dbReference type="Pfam" id="PF06865">
    <property type="entry name" value="Ppnp"/>
    <property type="match status" value="1"/>
</dbReference>
<dbReference type="HAMAP" id="MF_01537">
    <property type="entry name" value="Nucleos_phosphorylase_PpnP"/>
    <property type="match status" value="1"/>
</dbReference>
<evidence type="ECO:0000256" key="3">
    <source>
        <dbReference type="HAMAP-Rule" id="MF_01537"/>
    </source>
</evidence>
<keyword evidence="6" id="KW-1185">Reference proteome</keyword>
<evidence type="ECO:0000313" key="7">
    <source>
        <dbReference type="Proteomes" id="UP000092871"/>
    </source>
</evidence>
<evidence type="ECO:0000313" key="6">
    <source>
        <dbReference type="Proteomes" id="UP000092840"/>
    </source>
</evidence>